<comment type="subcellular location">
    <subcellularLocation>
        <location evidence="1">Membrane</location>
    </subcellularLocation>
</comment>
<protein>
    <recommendedName>
        <fullName evidence="6">TMEM205-like domain-containing protein</fullName>
    </recommendedName>
</protein>
<evidence type="ECO:0000256" key="5">
    <source>
        <dbReference type="SAM" id="Phobius"/>
    </source>
</evidence>
<reference evidence="7" key="1">
    <citation type="submission" date="2023-10" db="EMBL/GenBank/DDBJ databases">
        <authorList>
            <person name="Chen Y."/>
            <person name="Shah S."/>
            <person name="Dougan E. K."/>
            <person name="Thang M."/>
            <person name="Chan C."/>
        </authorList>
    </citation>
    <scope>NUCLEOTIDE SEQUENCE [LARGE SCALE GENOMIC DNA]</scope>
</reference>
<organism evidence="7 8">
    <name type="scientific">Prorocentrum cordatum</name>
    <dbReference type="NCBI Taxonomy" id="2364126"/>
    <lineage>
        <taxon>Eukaryota</taxon>
        <taxon>Sar</taxon>
        <taxon>Alveolata</taxon>
        <taxon>Dinophyceae</taxon>
        <taxon>Prorocentrales</taxon>
        <taxon>Prorocentraceae</taxon>
        <taxon>Prorocentrum</taxon>
    </lineage>
</organism>
<feature type="transmembrane region" description="Helical" evidence="5">
    <location>
        <begin position="79"/>
        <end position="98"/>
    </location>
</feature>
<evidence type="ECO:0000256" key="3">
    <source>
        <dbReference type="ARBA" id="ARBA00022989"/>
    </source>
</evidence>
<dbReference type="PANTHER" id="PTHR23241">
    <property type="entry name" value="LATE EMBRYOGENESIS ABUNDANT PLANTS LEA-RELATED"/>
    <property type="match status" value="1"/>
</dbReference>
<dbReference type="InterPro" id="IPR025423">
    <property type="entry name" value="TMEM205-like"/>
</dbReference>
<feature type="non-terminal residue" evidence="7">
    <location>
        <position position="1"/>
    </location>
</feature>
<keyword evidence="3 5" id="KW-1133">Transmembrane helix</keyword>
<evidence type="ECO:0000313" key="7">
    <source>
        <dbReference type="EMBL" id="CAK0840117.1"/>
    </source>
</evidence>
<evidence type="ECO:0000256" key="1">
    <source>
        <dbReference type="ARBA" id="ARBA00004370"/>
    </source>
</evidence>
<dbReference type="Proteomes" id="UP001189429">
    <property type="component" value="Unassembled WGS sequence"/>
</dbReference>
<keyword evidence="4 5" id="KW-0472">Membrane</keyword>
<keyword evidence="8" id="KW-1185">Reference proteome</keyword>
<feature type="transmembrane region" description="Helical" evidence="5">
    <location>
        <begin position="198"/>
        <end position="216"/>
    </location>
</feature>
<evidence type="ECO:0000259" key="6">
    <source>
        <dbReference type="Pfam" id="PF13664"/>
    </source>
</evidence>
<keyword evidence="2 5" id="KW-0812">Transmembrane</keyword>
<evidence type="ECO:0000256" key="2">
    <source>
        <dbReference type="ARBA" id="ARBA00022692"/>
    </source>
</evidence>
<name>A0ABN9T505_9DINO</name>
<sequence length="218" mass="23591">ARRLGGWRRAQTDTLTSELSEADPQKVVVRNVDKAAQFVTPALWNKPLFRAAALVGGGALAGSAAPFAAMLHLAAYGTWLGTSVWTTFIAGLTMFKNLPRKQFGSLQAKLFPKYFQLGTACTAVVILTASRLGMPTGCAIFSLLCTLANLLYLEPESTSVMFARYDMEKEEEKSGEAWKRRNKELQARFGKLHGMSSLANLLALVALVVHGGAIAARL</sequence>
<evidence type="ECO:0000313" key="8">
    <source>
        <dbReference type="Proteomes" id="UP001189429"/>
    </source>
</evidence>
<dbReference type="Pfam" id="PF13664">
    <property type="entry name" value="DUF4149"/>
    <property type="match status" value="1"/>
</dbReference>
<dbReference type="EMBL" id="CAUYUJ010014349">
    <property type="protein sequence ID" value="CAK0840117.1"/>
    <property type="molecule type" value="Genomic_DNA"/>
</dbReference>
<comment type="caution">
    <text evidence="7">The sequence shown here is derived from an EMBL/GenBank/DDBJ whole genome shotgun (WGS) entry which is preliminary data.</text>
</comment>
<dbReference type="PANTHER" id="PTHR23241:SF102">
    <property type="entry name" value="LD23009P"/>
    <property type="match status" value="1"/>
</dbReference>
<feature type="domain" description="TMEM205-like" evidence="6">
    <location>
        <begin position="75"/>
        <end position="165"/>
    </location>
</feature>
<feature type="transmembrane region" description="Helical" evidence="5">
    <location>
        <begin position="51"/>
        <end position="73"/>
    </location>
</feature>
<evidence type="ECO:0000256" key="4">
    <source>
        <dbReference type="ARBA" id="ARBA00023136"/>
    </source>
</evidence>
<gene>
    <name evidence="7" type="ORF">PCOR1329_LOCUS35622</name>
</gene>
<proteinExistence type="predicted"/>
<dbReference type="InterPro" id="IPR053009">
    <property type="entry name" value="Xanthocillin_Biosynth-Assoc"/>
</dbReference>
<accession>A0ABN9T505</accession>